<feature type="region of interest" description="Disordered" evidence="1">
    <location>
        <begin position="124"/>
        <end position="156"/>
    </location>
</feature>
<dbReference type="EMBL" id="JXJN01025263">
    <property type="status" value="NOT_ANNOTATED_CDS"/>
    <property type="molecule type" value="Genomic_DNA"/>
</dbReference>
<feature type="region of interest" description="Disordered" evidence="1">
    <location>
        <begin position="185"/>
        <end position="212"/>
    </location>
</feature>
<accession>A0A1B0C431</accession>
<sequence>MPDFQGSTTKHILDSHPHIVHGFTSGSLVLNFLPSFLYFTGGTALISQHLERVLPYMKPSIAANNTSQSADESLATRFDREFRRFQFGRSNATEEYSTRSSAGALFNSLGRKLDALFKMSYNESRDNAHDSSGNSTENDSNGRNQPGTPAETASSNQQVVDMLKHQNEVLLSCMQEIRNLKIQTSTETRQGQLRESEGAQNFAMAASTSTPN</sequence>
<feature type="compositionally biased region" description="Polar residues" evidence="1">
    <location>
        <begin position="130"/>
        <end position="156"/>
    </location>
</feature>
<proteinExistence type="predicted"/>
<dbReference type="EnsemblMetazoa" id="GPPI048575-RA">
    <property type="protein sequence ID" value="GPPI048575-PA"/>
    <property type="gene ID" value="GPPI048575"/>
</dbReference>
<name>A0A1B0C431_9MUSC</name>
<keyword evidence="3" id="KW-1185">Reference proteome</keyword>
<dbReference type="VEuPathDB" id="VectorBase:GPPI048575"/>
<organism evidence="2 3">
    <name type="scientific">Glossina palpalis gambiensis</name>
    <dbReference type="NCBI Taxonomy" id="67801"/>
    <lineage>
        <taxon>Eukaryota</taxon>
        <taxon>Metazoa</taxon>
        <taxon>Ecdysozoa</taxon>
        <taxon>Arthropoda</taxon>
        <taxon>Hexapoda</taxon>
        <taxon>Insecta</taxon>
        <taxon>Pterygota</taxon>
        <taxon>Neoptera</taxon>
        <taxon>Endopterygota</taxon>
        <taxon>Diptera</taxon>
        <taxon>Brachycera</taxon>
        <taxon>Muscomorpha</taxon>
        <taxon>Hippoboscoidea</taxon>
        <taxon>Glossinidae</taxon>
        <taxon>Glossina</taxon>
    </lineage>
</organism>
<evidence type="ECO:0000313" key="2">
    <source>
        <dbReference type="EnsemblMetazoa" id="GPPI048575-PA"/>
    </source>
</evidence>
<evidence type="ECO:0000256" key="1">
    <source>
        <dbReference type="SAM" id="MobiDB-lite"/>
    </source>
</evidence>
<evidence type="ECO:0000313" key="3">
    <source>
        <dbReference type="Proteomes" id="UP000092460"/>
    </source>
</evidence>
<protein>
    <submittedName>
        <fullName evidence="2">Uncharacterized protein</fullName>
    </submittedName>
</protein>
<dbReference type="Proteomes" id="UP000092460">
    <property type="component" value="Unassembled WGS sequence"/>
</dbReference>
<reference evidence="3" key="1">
    <citation type="submission" date="2015-01" db="EMBL/GenBank/DDBJ databases">
        <authorList>
            <person name="Aksoy S."/>
            <person name="Warren W."/>
            <person name="Wilson R.K."/>
        </authorList>
    </citation>
    <scope>NUCLEOTIDE SEQUENCE [LARGE SCALE GENOMIC DNA]</scope>
    <source>
        <strain evidence="3">IAEA</strain>
    </source>
</reference>
<reference evidence="2" key="2">
    <citation type="submission" date="2020-05" db="UniProtKB">
        <authorList>
            <consortium name="EnsemblMetazoa"/>
        </authorList>
    </citation>
    <scope>IDENTIFICATION</scope>
    <source>
        <strain evidence="2">IAEA</strain>
    </source>
</reference>
<dbReference type="AlphaFoldDB" id="A0A1B0C431"/>